<dbReference type="CDD" id="cd03221">
    <property type="entry name" value="ABCF_EF-3"/>
    <property type="match status" value="2"/>
</dbReference>
<dbReference type="InterPro" id="IPR051309">
    <property type="entry name" value="ABCF_ATPase"/>
</dbReference>
<dbReference type="PANTHER" id="PTHR42855">
    <property type="entry name" value="ABC TRANSPORTER ATP-BINDING SUBUNIT"/>
    <property type="match status" value="1"/>
</dbReference>
<dbReference type="Gene3D" id="3.40.50.300">
    <property type="entry name" value="P-loop containing nucleotide triphosphate hydrolases"/>
    <property type="match status" value="2"/>
</dbReference>
<evidence type="ECO:0000256" key="11">
    <source>
        <dbReference type="ARBA" id="ARBA00022917"/>
    </source>
</evidence>
<keyword evidence="10" id="KW-0694">RNA-binding</keyword>
<evidence type="ECO:0000256" key="5">
    <source>
        <dbReference type="ARBA" id="ARBA00022737"/>
    </source>
</evidence>
<evidence type="ECO:0000256" key="1">
    <source>
        <dbReference type="ARBA" id="ARBA00005868"/>
    </source>
</evidence>
<keyword evidence="8 15" id="KW-0067">ATP-binding</keyword>
<evidence type="ECO:0000256" key="4">
    <source>
        <dbReference type="ARBA" id="ARBA00022730"/>
    </source>
</evidence>
<evidence type="ECO:0000256" key="13">
    <source>
        <dbReference type="SAM" id="MobiDB-lite"/>
    </source>
</evidence>
<keyword evidence="7" id="KW-0378">Hydrolase</keyword>
<dbReference type="InterPro" id="IPR003593">
    <property type="entry name" value="AAA+_ATPase"/>
</dbReference>
<dbReference type="FunFam" id="3.40.50.300:FF:000183">
    <property type="entry name" value="ABC transporter ATP-binding protein yjjK"/>
    <property type="match status" value="1"/>
</dbReference>
<dbReference type="RefSeq" id="WP_002576776.1">
    <property type="nucleotide sequence ID" value="NZ_BAABZS010000001.1"/>
</dbReference>
<dbReference type="PROSITE" id="PS50893">
    <property type="entry name" value="ABC_TRANSPORTER_2"/>
    <property type="match status" value="2"/>
</dbReference>
<sequence length="615" mass="69431">MNLVTIEHLTKSYTERLLFDDTSFSINEGEKIGLIGVNGTGKSTLLKIVAGLEDADSGSVVRGRSLYIRFLSQIPEFAEGDTVLESVMRENAGETHYSSADEMQATAKSMLNKLGITEHDALTSTLSGGQRKRVALASVLMSTADLLILDEPTNHLDSGMADWLEEYLKAFRGALLMITHDRYFLDSVVGRIVELDKGKLYSYQANYEGFLALKAERMEMAEASERKRQTILRNEIAWMQRGARARSTKQKAHIQRYEELRDQKGPEYDRNVELESIASRLGRTTVEVKDLCKAYGDKVLMKDFTYIFLKNDRVGIIGPNGSGKSTLMKMLAGWVEPDSGTIQIGQTVKMGYFSQENEAMDESLKVIDYIKNAAEYVKTKDGSISASQMLERFLFPSGMQYTAIGRLSGGERRRLYLLRILMEAPNVILLDEPTNDLDIQTLTILEDYLDTFPGIVIAVSHDRYFLDRVVNRIFAFEGQGKVVQYEGGFTDYQIAWSARHPQETGDQKGVRAGDSDENGSGLPINRNNWKQAAGGEKKRKLSFKEQREWETIEADIAALEQSIGDLEQEIGKSATNYTRLNELMEEKSAREAQLEEKMERWMYLNELVEQIEAQK</sequence>
<dbReference type="Pfam" id="PF12848">
    <property type="entry name" value="ABC_tran_Xtn"/>
    <property type="match status" value="1"/>
</dbReference>
<keyword evidence="11" id="KW-0648">Protein biosynthesis</keyword>
<keyword evidence="6" id="KW-0547">Nucleotide-binding</keyword>
<dbReference type="InterPro" id="IPR003439">
    <property type="entry name" value="ABC_transporter-like_ATP-bd"/>
</dbReference>
<feature type="coiled-coil region" evidence="12">
    <location>
        <begin position="549"/>
        <end position="600"/>
    </location>
</feature>
<keyword evidence="5" id="KW-0677">Repeat</keyword>
<dbReference type="InterPro" id="IPR032524">
    <property type="entry name" value="ABC_tran_C"/>
</dbReference>
<dbReference type="InterPro" id="IPR017871">
    <property type="entry name" value="ABC_transporter-like_CS"/>
</dbReference>
<comment type="similarity">
    <text evidence="1">Belongs to the ABC transporter superfamily. ABCF family. Translational throttle EttA subfamily.</text>
</comment>
<evidence type="ECO:0000256" key="2">
    <source>
        <dbReference type="ARBA" id="ARBA00022490"/>
    </source>
</evidence>
<evidence type="ECO:0000256" key="12">
    <source>
        <dbReference type="SAM" id="Coils"/>
    </source>
</evidence>
<keyword evidence="3" id="KW-0820">tRNA-binding</keyword>
<dbReference type="GO" id="GO:0019843">
    <property type="term" value="F:rRNA binding"/>
    <property type="evidence" value="ECO:0007669"/>
    <property type="project" value="UniProtKB-KW"/>
</dbReference>
<protein>
    <submittedName>
        <fullName evidence="15">Putative ABC transporter ATP-binding protein YjjK</fullName>
    </submittedName>
</protein>
<feature type="region of interest" description="Disordered" evidence="13">
    <location>
        <begin position="500"/>
        <end position="528"/>
    </location>
</feature>
<evidence type="ECO:0000256" key="6">
    <source>
        <dbReference type="ARBA" id="ARBA00022741"/>
    </source>
</evidence>
<dbReference type="GO" id="GO:0005524">
    <property type="term" value="F:ATP binding"/>
    <property type="evidence" value="ECO:0007669"/>
    <property type="project" value="UniProtKB-KW"/>
</dbReference>
<organism evidence="15">
    <name type="scientific">Enterocloster bolteae</name>
    <dbReference type="NCBI Taxonomy" id="208479"/>
    <lineage>
        <taxon>Bacteria</taxon>
        <taxon>Bacillati</taxon>
        <taxon>Bacillota</taxon>
        <taxon>Clostridia</taxon>
        <taxon>Lachnospirales</taxon>
        <taxon>Lachnospiraceae</taxon>
        <taxon>Enterocloster</taxon>
    </lineage>
</organism>
<evidence type="ECO:0000256" key="7">
    <source>
        <dbReference type="ARBA" id="ARBA00022801"/>
    </source>
</evidence>
<feature type="domain" description="ABC transporter" evidence="14">
    <location>
        <begin position="286"/>
        <end position="504"/>
    </location>
</feature>
<dbReference type="PANTHER" id="PTHR42855:SF1">
    <property type="entry name" value="ABC TRANSPORTER DOMAIN-CONTAINING PROTEIN"/>
    <property type="match status" value="1"/>
</dbReference>
<evidence type="ECO:0000259" key="14">
    <source>
        <dbReference type="PROSITE" id="PS50893"/>
    </source>
</evidence>
<keyword evidence="9" id="KW-0810">Translation regulation</keyword>
<evidence type="ECO:0000313" key="15">
    <source>
        <dbReference type="EMBL" id="VYT21215.1"/>
    </source>
</evidence>
<dbReference type="InterPro" id="IPR037118">
    <property type="entry name" value="Val-tRNA_synth_C_sf"/>
</dbReference>
<keyword evidence="2" id="KW-0963">Cytoplasm</keyword>
<feature type="compositionally biased region" description="Basic and acidic residues" evidence="13">
    <location>
        <begin position="500"/>
        <end position="514"/>
    </location>
</feature>
<dbReference type="PROSITE" id="PS00211">
    <property type="entry name" value="ABC_TRANSPORTER_1"/>
    <property type="match status" value="1"/>
</dbReference>
<dbReference type="InterPro" id="IPR027417">
    <property type="entry name" value="P-loop_NTPase"/>
</dbReference>
<dbReference type="SUPFAM" id="SSF52540">
    <property type="entry name" value="P-loop containing nucleoside triphosphate hydrolases"/>
    <property type="match status" value="2"/>
</dbReference>
<accession>A0A6N2URB1</accession>
<dbReference type="Pfam" id="PF00005">
    <property type="entry name" value="ABC_tran"/>
    <property type="match status" value="2"/>
</dbReference>
<reference evidence="15" key="1">
    <citation type="submission" date="2019-11" db="EMBL/GenBank/DDBJ databases">
        <authorList>
            <person name="Feng L."/>
        </authorList>
    </citation>
    <scope>NUCLEOTIDE SEQUENCE</scope>
    <source>
        <strain evidence="15">CbolteaeLFYP116</strain>
    </source>
</reference>
<evidence type="ECO:0000256" key="3">
    <source>
        <dbReference type="ARBA" id="ARBA00022555"/>
    </source>
</evidence>
<proteinExistence type="inferred from homology"/>
<evidence type="ECO:0000256" key="10">
    <source>
        <dbReference type="ARBA" id="ARBA00022884"/>
    </source>
</evidence>
<dbReference type="SMART" id="SM00382">
    <property type="entry name" value="AAA"/>
    <property type="match status" value="2"/>
</dbReference>
<dbReference type="GO" id="GO:0000049">
    <property type="term" value="F:tRNA binding"/>
    <property type="evidence" value="ECO:0007669"/>
    <property type="project" value="UniProtKB-KW"/>
</dbReference>
<keyword evidence="4" id="KW-0699">rRNA-binding</keyword>
<name>A0A6N2URB1_9FIRM</name>
<keyword evidence="12" id="KW-0175">Coiled coil</keyword>
<evidence type="ECO:0000256" key="9">
    <source>
        <dbReference type="ARBA" id="ARBA00022845"/>
    </source>
</evidence>
<dbReference type="AlphaFoldDB" id="A0A6N2URB1"/>
<dbReference type="EMBL" id="CACRTF010000011">
    <property type="protein sequence ID" value="VYT21215.1"/>
    <property type="molecule type" value="Genomic_DNA"/>
</dbReference>
<dbReference type="InterPro" id="IPR032781">
    <property type="entry name" value="ABC_tran_Xtn"/>
</dbReference>
<dbReference type="GO" id="GO:0006412">
    <property type="term" value="P:translation"/>
    <property type="evidence" value="ECO:0007669"/>
    <property type="project" value="UniProtKB-KW"/>
</dbReference>
<dbReference type="GO" id="GO:0003677">
    <property type="term" value="F:DNA binding"/>
    <property type="evidence" value="ECO:0007669"/>
    <property type="project" value="InterPro"/>
</dbReference>
<dbReference type="GO" id="GO:0006417">
    <property type="term" value="P:regulation of translation"/>
    <property type="evidence" value="ECO:0007669"/>
    <property type="project" value="UniProtKB-KW"/>
</dbReference>
<evidence type="ECO:0000256" key="8">
    <source>
        <dbReference type="ARBA" id="ARBA00022840"/>
    </source>
</evidence>
<dbReference type="Pfam" id="PF16326">
    <property type="entry name" value="ABC_tran_CTD"/>
    <property type="match status" value="1"/>
</dbReference>
<feature type="domain" description="ABC transporter" evidence="14">
    <location>
        <begin position="4"/>
        <end position="222"/>
    </location>
</feature>
<gene>
    <name evidence="15" type="primary">yjjK</name>
    <name evidence="15" type="ORF">CBLFYP116_02349</name>
</gene>
<dbReference type="GO" id="GO:0016887">
    <property type="term" value="F:ATP hydrolysis activity"/>
    <property type="evidence" value="ECO:0007669"/>
    <property type="project" value="InterPro"/>
</dbReference>
<dbReference type="GeneID" id="23114940"/>
<dbReference type="FunFam" id="3.40.50.300:FF:000011">
    <property type="entry name" value="Putative ABC transporter ATP-binding component"/>
    <property type="match status" value="1"/>
</dbReference>
<dbReference type="Gene3D" id="1.10.287.380">
    <property type="entry name" value="Valyl-tRNA synthetase, C-terminal domain"/>
    <property type="match status" value="1"/>
</dbReference>